<dbReference type="InterPro" id="IPR004089">
    <property type="entry name" value="MCPsignal_dom"/>
</dbReference>
<dbReference type="GO" id="GO:0007165">
    <property type="term" value="P:signal transduction"/>
    <property type="evidence" value="ECO:0007669"/>
    <property type="project" value="UniProtKB-KW"/>
</dbReference>
<organism evidence="4 5">
    <name type="scientific">Roseburia inulinivorans</name>
    <dbReference type="NCBI Taxonomy" id="360807"/>
    <lineage>
        <taxon>Bacteria</taxon>
        <taxon>Bacillati</taxon>
        <taxon>Bacillota</taxon>
        <taxon>Clostridia</taxon>
        <taxon>Lachnospirales</taxon>
        <taxon>Lachnospiraceae</taxon>
        <taxon>Roseburia</taxon>
    </lineage>
</organism>
<reference evidence="4 5" key="1">
    <citation type="submission" date="2018-08" db="EMBL/GenBank/DDBJ databases">
        <title>A genome reference for cultivated species of the human gut microbiota.</title>
        <authorList>
            <person name="Zou Y."/>
            <person name="Xue W."/>
            <person name="Luo G."/>
        </authorList>
    </citation>
    <scope>NUCLEOTIDE SEQUENCE [LARGE SCALE GENOMIC DNA]</scope>
    <source>
        <strain evidence="4 5">AF28-15</strain>
    </source>
</reference>
<gene>
    <name evidence="4" type="ORF">DWY96_14960</name>
</gene>
<evidence type="ECO:0000259" key="3">
    <source>
        <dbReference type="PROSITE" id="PS50111"/>
    </source>
</evidence>
<protein>
    <recommendedName>
        <fullName evidence="3">Methyl-accepting transducer domain-containing protein</fullName>
    </recommendedName>
</protein>
<evidence type="ECO:0000313" key="5">
    <source>
        <dbReference type="Proteomes" id="UP000283738"/>
    </source>
</evidence>
<dbReference type="EMBL" id="QRTF01000044">
    <property type="protein sequence ID" value="RGQ45738.1"/>
    <property type="molecule type" value="Genomic_DNA"/>
</dbReference>
<comment type="caution">
    <text evidence="4">The sequence shown here is derived from an EMBL/GenBank/DDBJ whole genome shotgun (WGS) entry which is preliminary data.</text>
</comment>
<proteinExistence type="predicted"/>
<evidence type="ECO:0000256" key="1">
    <source>
        <dbReference type="PROSITE-ProRule" id="PRU00284"/>
    </source>
</evidence>
<dbReference type="PROSITE" id="PS50111">
    <property type="entry name" value="CHEMOTAXIS_TRANSDUC_2"/>
    <property type="match status" value="1"/>
</dbReference>
<feature type="coiled-coil region" evidence="2">
    <location>
        <begin position="27"/>
        <end position="61"/>
    </location>
</feature>
<feature type="domain" description="Methyl-accepting transducer" evidence="3">
    <location>
        <begin position="128"/>
        <end position="238"/>
    </location>
</feature>
<dbReference type="Proteomes" id="UP000283738">
    <property type="component" value="Unassembled WGS sequence"/>
</dbReference>
<dbReference type="SUPFAM" id="SSF58104">
    <property type="entry name" value="Methyl-accepting chemotaxis protein (MCP) signaling domain"/>
    <property type="match status" value="1"/>
</dbReference>
<dbReference type="Gene3D" id="1.10.287.950">
    <property type="entry name" value="Methyl-accepting chemotaxis protein"/>
    <property type="match status" value="1"/>
</dbReference>
<accession>A0A3R6BZB1</accession>
<keyword evidence="2" id="KW-0175">Coiled coil</keyword>
<keyword evidence="1" id="KW-0807">Transducer</keyword>
<name>A0A3R6BZB1_9FIRM</name>
<dbReference type="GO" id="GO:0016020">
    <property type="term" value="C:membrane"/>
    <property type="evidence" value="ECO:0007669"/>
    <property type="project" value="InterPro"/>
</dbReference>
<evidence type="ECO:0000256" key="2">
    <source>
        <dbReference type="SAM" id="Coils"/>
    </source>
</evidence>
<feature type="coiled-coil region" evidence="2">
    <location>
        <begin position="97"/>
        <end position="138"/>
    </location>
</feature>
<dbReference type="AlphaFoldDB" id="A0A3R6BZB1"/>
<evidence type="ECO:0000313" key="4">
    <source>
        <dbReference type="EMBL" id="RGQ45738.1"/>
    </source>
</evidence>
<sequence>MEWKAYRLSFEIISKTGGWHMFGGKKAKELEEELLALQEKQNRLQERISNIAKAKDSAEETVVQMTISKTELDETIAAVSEELELLKECSEANSGQTVLLKQQLMKKNEQNTRLQQEKEELRRQMKDEHGEIARVVEQNKHVTTPMKEIASFYEAYCQERKSVGDALKKLADISQNMGVLALGAAIEAGRMGEDGRKFVTAAEEVRVNAEQYTSAVADVLTKISGFEETATAAEKQIQLLNDLLKENNSAMVKLLESRDTEVAETDHENVEEETDIEEILESLCQGENEFFEVQSRVLSKAETLRQEWKEHKECADELERNVEEVHRFVQTE</sequence>